<dbReference type="EMBL" id="AZFN01000009">
    <property type="protein sequence ID" value="KRM02603.1"/>
    <property type="molecule type" value="Genomic_DNA"/>
</dbReference>
<protein>
    <recommendedName>
        <fullName evidence="3">PepSY domain-containing protein</fullName>
    </recommendedName>
</protein>
<gene>
    <name evidence="1" type="ORF">FC60_GL001779</name>
</gene>
<organism evidence="1 2">
    <name type="scientific">Limosilactobacillus gastricus DSM 16045</name>
    <dbReference type="NCBI Taxonomy" id="1423749"/>
    <lineage>
        <taxon>Bacteria</taxon>
        <taxon>Bacillati</taxon>
        <taxon>Bacillota</taxon>
        <taxon>Bacilli</taxon>
        <taxon>Lactobacillales</taxon>
        <taxon>Lactobacillaceae</taxon>
        <taxon>Limosilactobacillus</taxon>
    </lineage>
</organism>
<evidence type="ECO:0000313" key="2">
    <source>
        <dbReference type="Proteomes" id="UP000051739"/>
    </source>
</evidence>
<sequence>MVSVLGLAGLAGYSAGYLLADRGLSSEQVLRHVINTFEANGEIIGTWIHKHPEKYPYQDSILRVYHGGFRQQVGYEILSYEFFVDRRTGTVVELQLTDSTEAK</sequence>
<evidence type="ECO:0000313" key="1">
    <source>
        <dbReference type="EMBL" id="KRM02603.1"/>
    </source>
</evidence>
<dbReference type="PATRIC" id="fig|1423749.3.peg.1840"/>
<name>A0A0R1VEQ2_9LACO</name>
<dbReference type="AlphaFoldDB" id="A0A0R1VEQ2"/>
<dbReference type="Proteomes" id="UP000051739">
    <property type="component" value="Unassembled WGS sequence"/>
</dbReference>
<accession>A0A0R1VEQ2</accession>
<evidence type="ECO:0008006" key="3">
    <source>
        <dbReference type="Google" id="ProtNLM"/>
    </source>
</evidence>
<reference evidence="1 2" key="1">
    <citation type="journal article" date="2015" name="Genome Announc.">
        <title>Expanding the biotechnology potential of lactobacilli through comparative genomics of 213 strains and associated genera.</title>
        <authorList>
            <person name="Sun Z."/>
            <person name="Harris H.M."/>
            <person name="McCann A."/>
            <person name="Guo C."/>
            <person name="Argimon S."/>
            <person name="Zhang W."/>
            <person name="Yang X."/>
            <person name="Jeffery I.B."/>
            <person name="Cooney J.C."/>
            <person name="Kagawa T.F."/>
            <person name="Liu W."/>
            <person name="Song Y."/>
            <person name="Salvetti E."/>
            <person name="Wrobel A."/>
            <person name="Rasinkangas P."/>
            <person name="Parkhill J."/>
            <person name="Rea M.C."/>
            <person name="O'Sullivan O."/>
            <person name="Ritari J."/>
            <person name="Douillard F.P."/>
            <person name="Paul Ross R."/>
            <person name="Yang R."/>
            <person name="Briner A.E."/>
            <person name="Felis G.E."/>
            <person name="de Vos W.M."/>
            <person name="Barrangou R."/>
            <person name="Klaenhammer T.R."/>
            <person name="Caufield P.W."/>
            <person name="Cui Y."/>
            <person name="Zhang H."/>
            <person name="O'Toole P.W."/>
        </authorList>
    </citation>
    <scope>NUCLEOTIDE SEQUENCE [LARGE SCALE GENOMIC DNA]</scope>
    <source>
        <strain evidence="1 2">DSM 16045</strain>
    </source>
</reference>
<keyword evidence="2" id="KW-1185">Reference proteome</keyword>
<proteinExistence type="predicted"/>
<comment type="caution">
    <text evidence="1">The sequence shown here is derived from an EMBL/GenBank/DDBJ whole genome shotgun (WGS) entry which is preliminary data.</text>
</comment>